<evidence type="ECO:0000256" key="4">
    <source>
        <dbReference type="ARBA" id="ARBA00022989"/>
    </source>
</evidence>
<dbReference type="InterPro" id="IPR051447">
    <property type="entry name" value="Lipoprotein-release_system"/>
</dbReference>
<evidence type="ECO:0000313" key="8">
    <source>
        <dbReference type="EMBL" id="RQG97611.1"/>
    </source>
</evidence>
<reference evidence="8 9" key="1">
    <citation type="submission" date="2018-10" db="EMBL/GenBank/DDBJ databases">
        <title>Natrarchaeobius chitinivorans gen. nov., sp. nov., and Natrarchaeobius haloalkaliphilus sp. nov., alkaliphilic, chitin-utilizing haloarchaea from hypersaline alkaline lakes.</title>
        <authorList>
            <person name="Sorokin D.Y."/>
            <person name="Elcheninov A.G."/>
            <person name="Kostrikina N.A."/>
            <person name="Bale N.J."/>
            <person name="Sinninghe Damste J.S."/>
            <person name="Khijniak T.V."/>
            <person name="Kublanov I.V."/>
            <person name="Toshchakov S.V."/>
        </authorList>
    </citation>
    <scope>NUCLEOTIDE SEQUENCE [LARGE SCALE GENOMIC DNA]</scope>
    <source>
        <strain evidence="8 9">AArcht7</strain>
    </source>
</reference>
<dbReference type="EMBL" id="REFZ01000018">
    <property type="protein sequence ID" value="RQG97611.1"/>
    <property type="molecule type" value="Genomic_DNA"/>
</dbReference>
<dbReference type="PANTHER" id="PTHR30489">
    <property type="entry name" value="LIPOPROTEIN-RELEASING SYSTEM TRANSMEMBRANE PROTEIN LOLE"/>
    <property type="match status" value="1"/>
</dbReference>
<evidence type="ECO:0000256" key="6">
    <source>
        <dbReference type="SAM" id="Phobius"/>
    </source>
</evidence>
<evidence type="ECO:0000256" key="2">
    <source>
        <dbReference type="ARBA" id="ARBA00022475"/>
    </source>
</evidence>
<dbReference type="Pfam" id="PF02687">
    <property type="entry name" value="FtsX"/>
    <property type="match status" value="1"/>
</dbReference>
<feature type="transmembrane region" description="Helical" evidence="6">
    <location>
        <begin position="288"/>
        <end position="316"/>
    </location>
</feature>
<dbReference type="OrthoDB" id="170372at2157"/>
<dbReference type="AlphaFoldDB" id="A0A3N6MND7"/>
<name>A0A3N6MND7_NATCH</name>
<feature type="transmembrane region" description="Helical" evidence="6">
    <location>
        <begin position="386"/>
        <end position="410"/>
    </location>
</feature>
<proteinExistence type="predicted"/>
<evidence type="ECO:0000256" key="5">
    <source>
        <dbReference type="ARBA" id="ARBA00023136"/>
    </source>
</evidence>
<feature type="transmembrane region" description="Helical" evidence="6">
    <location>
        <begin position="337"/>
        <end position="366"/>
    </location>
</feature>
<evidence type="ECO:0000256" key="1">
    <source>
        <dbReference type="ARBA" id="ARBA00004651"/>
    </source>
</evidence>
<dbReference type="GO" id="GO:0044874">
    <property type="term" value="P:lipoprotein localization to outer membrane"/>
    <property type="evidence" value="ECO:0007669"/>
    <property type="project" value="TreeGrafter"/>
</dbReference>
<accession>A0A3N6MND7</accession>
<evidence type="ECO:0000259" key="7">
    <source>
        <dbReference type="Pfam" id="PF02687"/>
    </source>
</evidence>
<comment type="subcellular location">
    <subcellularLocation>
        <location evidence="1">Cell membrane</location>
        <topology evidence="1">Multi-pass membrane protein</topology>
    </subcellularLocation>
</comment>
<organism evidence="8 9">
    <name type="scientific">Natrarchaeobius chitinivorans</name>
    <dbReference type="NCBI Taxonomy" id="1679083"/>
    <lineage>
        <taxon>Archaea</taxon>
        <taxon>Methanobacteriati</taxon>
        <taxon>Methanobacteriota</taxon>
        <taxon>Stenosarchaea group</taxon>
        <taxon>Halobacteria</taxon>
        <taxon>Halobacteriales</taxon>
        <taxon>Natrialbaceae</taxon>
        <taxon>Natrarchaeobius</taxon>
    </lineage>
</organism>
<keyword evidence="9" id="KW-1185">Reference proteome</keyword>
<dbReference type="Proteomes" id="UP000281431">
    <property type="component" value="Unassembled WGS sequence"/>
</dbReference>
<sequence>MADESDGSRLTRWRSLVGFSLARLWTLARRTRSGRIAATIVAVALTIALLVIVTGIALGLADGSVTSETDAEVRIGPEDSGTLSAVDGVEGPRIGGANERAEAVRSHEGVDHASPVLVETGRLQAAESDEPRTILLVGVVADDESRTVAGLPTDSIEPGDPHYADGGYDGPPTGEIVLSRAAAERLEVQAGDELEVPGPDGDEAPERSLTVAAVEETDRDSESAAPVALVQLSELQTFAGADDAELASDVLVWGDPAAAESSAADAFPEATAEASGDADPSSLFDDGLAFATSVLALVVGIAICTSFVATTAGMTVNEDRRTLAVLESIGVPTFGRLSVVAISTLTTTLCGALVGAGLGIVGIYAVNAIAAATVASGSVALVHPAFVPYAVVVAFVSAVIAVPYPLAVAARTSVLEEVGR</sequence>
<keyword evidence="3 6" id="KW-0812">Transmembrane</keyword>
<gene>
    <name evidence="8" type="ORF">EA472_18910</name>
</gene>
<evidence type="ECO:0000256" key="3">
    <source>
        <dbReference type="ARBA" id="ARBA00022692"/>
    </source>
</evidence>
<feature type="transmembrane region" description="Helical" evidence="6">
    <location>
        <begin position="36"/>
        <end position="61"/>
    </location>
</feature>
<protein>
    <submittedName>
        <fullName evidence="8">FtsX-like permease family protein</fullName>
    </submittedName>
</protein>
<dbReference type="InterPro" id="IPR003838">
    <property type="entry name" value="ABC3_permease_C"/>
</dbReference>
<feature type="domain" description="ABC3 transporter permease C-terminal" evidence="7">
    <location>
        <begin position="295"/>
        <end position="413"/>
    </location>
</feature>
<comment type="caution">
    <text evidence="8">The sequence shown here is derived from an EMBL/GenBank/DDBJ whole genome shotgun (WGS) entry which is preliminary data.</text>
</comment>
<dbReference type="PANTHER" id="PTHR30489:SF0">
    <property type="entry name" value="LIPOPROTEIN-RELEASING SYSTEM TRANSMEMBRANE PROTEIN LOLE"/>
    <property type="match status" value="1"/>
</dbReference>
<keyword evidence="2" id="KW-1003">Cell membrane</keyword>
<keyword evidence="4 6" id="KW-1133">Transmembrane helix</keyword>
<keyword evidence="5 6" id="KW-0472">Membrane</keyword>
<evidence type="ECO:0000313" key="9">
    <source>
        <dbReference type="Proteomes" id="UP000281431"/>
    </source>
</evidence>
<dbReference type="GO" id="GO:0098797">
    <property type="term" value="C:plasma membrane protein complex"/>
    <property type="evidence" value="ECO:0007669"/>
    <property type="project" value="TreeGrafter"/>
</dbReference>